<comment type="caution">
    <text evidence="1">The sequence shown here is derived from an EMBL/GenBank/DDBJ whole genome shotgun (WGS) entry which is preliminary data.</text>
</comment>
<dbReference type="Proteomes" id="UP000028631">
    <property type="component" value="Unassembled WGS sequence"/>
</dbReference>
<evidence type="ECO:0000313" key="1">
    <source>
        <dbReference type="EMBL" id="KFE50144.1"/>
    </source>
</evidence>
<reference evidence="1 2" key="1">
    <citation type="submission" date="2014-07" db="EMBL/GenBank/DDBJ databases">
        <title>Draft Genome Sequences of Environmental Pseudomonas syringae strains.</title>
        <authorList>
            <person name="Baltrus D.A."/>
            <person name="Berge O."/>
            <person name="Morris C."/>
        </authorList>
    </citation>
    <scope>NUCLEOTIDE SEQUENCE [LARGE SCALE GENOMIC DNA]</scope>
    <source>
        <strain evidence="1 2">GAW0119</strain>
    </source>
</reference>
<dbReference type="Gene3D" id="3.30.2000.20">
    <property type="match status" value="1"/>
</dbReference>
<organism evidence="1 2">
    <name type="scientific">Pseudomonas syringae</name>
    <dbReference type="NCBI Taxonomy" id="317"/>
    <lineage>
        <taxon>Bacteria</taxon>
        <taxon>Pseudomonadati</taxon>
        <taxon>Pseudomonadota</taxon>
        <taxon>Gammaproteobacteria</taxon>
        <taxon>Pseudomonadales</taxon>
        <taxon>Pseudomonadaceae</taxon>
        <taxon>Pseudomonas</taxon>
    </lineage>
</organism>
<dbReference type="PATRIC" id="fig|317.175.peg.5435"/>
<dbReference type="Pfam" id="PF13554">
    <property type="entry name" value="Phage_tail_terminator_5"/>
    <property type="match status" value="1"/>
</dbReference>
<dbReference type="EMBL" id="JPQU01000109">
    <property type="protein sequence ID" value="KFE50144.1"/>
    <property type="molecule type" value="Genomic_DNA"/>
</dbReference>
<gene>
    <name evidence="1" type="ORF">IV01_26090</name>
</gene>
<dbReference type="AlphaFoldDB" id="A0A085V3Y1"/>
<keyword evidence="2" id="KW-1185">Reference proteome</keyword>
<evidence type="ECO:0008006" key="3">
    <source>
        <dbReference type="Google" id="ProtNLM"/>
    </source>
</evidence>
<evidence type="ECO:0000313" key="2">
    <source>
        <dbReference type="Proteomes" id="UP000028631"/>
    </source>
</evidence>
<dbReference type="OrthoDB" id="6049303at2"/>
<dbReference type="RefSeq" id="WP_032631986.1">
    <property type="nucleotide sequence ID" value="NZ_JPQU01000109.1"/>
</dbReference>
<proteinExistence type="predicted"/>
<name>A0A085V3Y1_PSESX</name>
<sequence>MSHARARRAIEVKLTAWAEDQAMPIVFGTEEFTPPEGQVYLRAFLMPASTTCRYLNASELEYRGIYQVSIYTPNGEPISVPELVIDQLSALFPLDSQLDRAGFLGQVTEPVEQGPTIPDPSRYMIPVSFTYRGSAPP</sequence>
<dbReference type="InterPro" id="IPR025395">
    <property type="entry name" value="Phage_tail_terminator-like"/>
</dbReference>
<protein>
    <recommendedName>
        <fullName evidence="3">DUF4128 domain-containing protein</fullName>
    </recommendedName>
</protein>
<accession>A0A085V3Y1</accession>